<evidence type="ECO:0000313" key="2">
    <source>
        <dbReference type="Proteomes" id="UP001595075"/>
    </source>
</evidence>
<protein>
    <recommendedName>
        <fullName evidence="3">Heterokaryon incompatibility domain-containing protein</fullName>
    </recommendedName>
</protein>
<keyword evidence="2" id="KW-1185">Reference proteome</keyword>
<comment type="caution">
    <text evidence="1">The sequence shown here is derived from an EMBL/GenBank/DDBJ whole genome shotgun (WGS) entry which is preliminary data.</text>
</comment>
<dbReference type="Proteomes" id="UP001595075">
    <property type="component" value="Unassembled WGS sequence"/>
</dbReference>
<reference evidence="1 2" key="1">
    <citation type="journal article" date="2024" name="Commun. Biol.">
        <title>Comparative genomic analysis of thermophilic fungi reveals convergent evolutionary adaptations and gene losses.</title>
        <authorList>
            <person name="Steindorff A.S."/>
            <person name="Aguilar-Pontes M.V."/>
            <person name="Robinson A.J."/>
            <person name="Andreopoulos B."/>
            <person name="LaButti K."/>
            <person name="Kuo A."/>
            <person name="Mondo S."/>
            <person name="Riley R."/>
            <person name="Otillar R."/>
            <person name="Haridas S."/>
            <person name="Lipzen A."/>
            <person name="Grimwood J."/>
            <person name="Schmutz J."/>
            <person name="Clum A."/>
            <person name="Reid I.D."/>
            <person name="Moisan M.C."/>
            <person name="Butler G."/>
            <person name="Nguyen T.T.M."/>
            <person name="Dewar K."/>
            <person name="Conant G."/>
            <person name="Drula E."/>
            <person name="Henrissat B."/>
            <person name="Hansel C."/>
            <person name="Singer S."/>
            <person name="Hutchinson M.I."/>
            <person name="de Vries R.P."/>
            <person name="Natvig D.O."/>
            <person name="Powell A.J."/>
            <person name="Tsang A."/>
            <person name="Grigoriev I.V."/>
        </authorList>
    </citation>
    <scope>NUCLEOTIDE SEQUENCE [LARGE SCALE GENOMIC DNA]</scope>
    <source>
        <strain evidence="1 2">CBS 494.80</strain>
    </source>
</reference>
<organism evidence="1 2">
    <name type="scientific">Oculimacula yallundae</name>
    <dbReference type="NCBI Taxonomy" id="86028"/>
    <lineage>
        <taxon>Eukaryota</taxon>
        <taxon>Fungi</taxon>
        <taxon>Dikarya</taxon>
        <taxon>Ascomycota</taxon>
        <taxon>Pezizomycotina</taxon>
        <taxon>Leotiomycetes</taxon>
        <taxon>Helotiales</taxon>
        <taxon>Ploettnerulaceae</taxon>
        <taxon>Oculimacula</taxon>
    </lineage>
</organism>
<evidence type="ECO:0008006" key="3">
    <source>
        <dbReference type="Google" id="ProtNLM"/>
    </source>
</evidence>
<evidence type="ECO:0000313" key="1">
    <source>
        <dbReference type="EMBL" id="KAL2074559.1"/>
    </source>
</evidence>
<dbReference type="EMBL" id="JAZHXI010000002">
    <property type="protein sequence ID" value="KAL2074559.1"/>
    <property type="molecule type" value="Genomic_DNA"/>
</dbReference>
<name>A0ABR4CXB6_9HELO</name>
<feature type="non-terminal residue" evidence="1">
    <location>
        <position position="79"/>
    </location>
</feature>
<accession>A0ABR4CXB6</accession>
<proteinExistence type="predicted"/>
<sequence length="79" mass="9126">MRVPNLNTRLQRGELRLLLVRRRAMQTDSASSRSSHNPLVPFIHWVDNLCTNPANRTVSFQDELHDFSKSIGMHCQPVE</sequence>
<gene>
    <name evidence="1" type="ORF">VTL71DRAFT_8337</name>
</gene>